<protein>
    <submittedName>
        <fullName evidence="2">Glycerophosphodiester phosphodiesterase</fullName>
    </submittedName>
</protein>
<feature type="domain" description="GP-PDE" evidence="1">
    <location>
        <begin position="11"/>
        <end position="239"/>
    </location>
</feature>
<dbReference type="InterPro" id="IPR017946">
    <property type="entry name" value="PLC-like_Pdiesterase_TIM-brl"/>
</dbReference>
<evidence type="ECO:0000313" key="2">
    <source>
        <dbReference type="EMBL" id="UTT43406.1"/>
    </source>
</evidence>
<evidence type="ECO:0000313" key="3">
    <source>
        <dbReference type="Proteomes" id="UP001060325"/>
    </source>
</evidence>
<keyword evidence="3" id="KW-1185">Reference proteome</keyword>
<dbReference type="PANTHER" id="PTHR46211:SF1">
    <property type="entry name" value="GLYCEROPHOSPHODIESTER PHOSPHODIESTERASE, CYTOPLASMIC"/>
    <property type="match status" value="1"/>
</dbReference>
<dbReference type="Proteomes" id="UP001060325">
    <property type="component" value="Chromosome"/>
</dbReference>
<dbReference type="SUPFAM" id="SSF51695">
    <property type="entry name" value="PLC-like phosphodiesterases"/>
    <property type="match status" value="1"/>
</dbReference>
<dbReference type="CDD" id="cd08563">
    <property type="entry name" value="GDPD_TtGDE_like"/>
    <property type="match status" value="1"/>
</dbReference>
<accession>A0ABY5FPA8</accession>
<dbReference type="Gene3D" id="3.20.20.190">
    <property type="entry name" value="Phosphatidylinositol (PI) phosphodiesterase"/>
    <property type="match status" value="1"/>
</dbReference>
<dbReference type="Pfam" id="PF03009">
    <property type="entry name" value="GDPD"/>
    <property type="match status" value="1"/>
</dbReference>
<gene>
    <name evidence="2" type="ORF">NMQ00_02580</name>
</gene>
<dbReference type="InterPro" id="IPR030395">
    <property type="entry name" value="GP_PDE_dom"/>
</dbReference>
<dbReference type="PANTHER" id="PTHR46211">
    <property type="entry name" value="GLYCEROPHOSPHORYL DIESTER PHOSPHODIESTERASE"/>
    <property type="match status" value="1"/>
</dbReference>
<dbReference type="EMBL" id="CP101462">
    <property type="protein sequence ID" value="UTT43406.1"/>
    <property type="molecule type" value="Genomic_DNA"/>
</dbReference>
<reference evidence="2" key="1">
    <citation type="submission" date="2022-07" db="EMBL/GenBank/DDBJ databases">
        <title>Complete genome of CX2.</title>
        <authorList>
            <person name="Cao G."/>
        </authorList>
    </citation>
    <scope>NUCLEOTIDE SEQUENCE</scope>
    <source>
        <strain evidence="2">CX2</strain>
    </source>
</reference>
<dbReference type="RefSeq" id="WP_255177793.1">
    <property type="nucleotide sequence ID" value="NZ_CP101462.1"/>
</dbReference>
<name>A0ABY5FPA8_9BACL</name>
<dbReference type="PROSITE" id="PS51704">
    <property type="entry name" value="GP_PDE"/>
    <property type="match status" value="1"/>
</dbReference>
<sequence>MRRLPPWGNDMSIYAHRGYSAKYPENTISAFKAAMPHVDGIELDVQLTRDGRLVVIHDETVDRTTNGSGFVKDMTLRQLRLLRTDSGERIPTLEEVLVLIEPSDVTLNIELKTDQFDYEGIEYLTWLAVTEFKLEERVVFSSFNPDTLVRLRDVARDARIAVLTGDGHPGLIDLVERIGAEAVHAQSEFVGTRDAATLREQNRLLRLYTINDPSELPDMTGVDAIMTDEIERFQSKSRH</sequence>
<proteinExistence type="predicted"/>
<evidence type="ECO:0000259" key="1">
    <source>
        <dbReference type="PROSITE" id="PS51704"/>
    </source>
</evidence>
<organism evidence="2 3">
    <name type="scientific">Exiguobacterium aurantiacum</name>
    <dbReference type="NCBI Taxonomy" id="33987"/>
    <lineage>
        <taxon>Bacteria</taxon>
        <taxon>Bacillati</taxon>
        <taxon>Bacillota</taxon>
        <taxon>Bacilli</taxon>
        <taxon>Bacillales</taxon>
        <taxon>Bacillales Family XII. Incertae Sedis</taxon>
        <taxon>Exiguobacterium</taxon>
    </lineage>
</organism>